<accession>A0A9N7RCN2</accession>
<gene>
    <name evidence="6" type="ORF">SHERM_20421</name>
</gene>
<evidence type="ECO:0000256" key="2">
    <source>
        <dbReference type="ARBA" id="ARBA00023015"/>
    </source>
</evidence>
<dbReference type="InterPro" id="IPR050655">
    <property type="entry name" value="Plant_B3_domain"/>
</dbReference>
<dbReference type="Gene3D" id="2.40.330.10">
    <property type="entry name" value="DNA-binding pseudobarrel domain"/>
    <property type="match status" value="2"/>
</dbReference>
<dbReference type="PANTHER" id="PTHR31920">
    <property type="entry name" value="B3 DOMAIN-CONTAINING"/>
    <property type="match status" value="1"/>
</dbReference>
<comment type="subcellular location">
    <subcellularLocation>
        <location evidence="1">Nucleus</location>
    </subcellularLocation>
</comment>
<evidence type="ECO:0000256" key="1">
    <source>
        <dbReference type="ARBA" id="ARBA00004123"/>
    </source>
</evidence>
<dbReference type="SUPFAM" id="SSF101936">
    <property type="entry name" value="DNA-binding pseudobarrel domain"/>
    <property type="match status" value="2"/>
</dbReference>
<dbReference type="GO" id="GO:0003677">
    <property type="term" value="F:DNA binding"/>
    <property type="evidence" value="ECO:0007669"/>
    <property type="project" value="UniProtKB-KW"/>
</dbReference>
<keyword evidence="7" id="KW-1185">Reference proteome</keyword>
<proteinExistence type="predicted"/>
<keyword evidence="3" id="KW-0238">DNA-binding</keyword>
<evidence type="ECO:0000256" key="5">
    <source>
        <dbReference type="ARBA" id="ARBA00023242"/>
    </source>
</evidence>
<name>A0A9N7RCN2_STRHE</name>
<dbReference type="GO" id="GO:0005634">
    <property type="term" value="C:nucleus"/>
    <property type="evidence" value="ECO:0007669"/>
    <property type="project" value="UniProtKB-SubCell"/>
</dbReference>
<dbReference type="AlphaFoldDB" id="A0A9N7RCN2"/>
<keyword evidence="2" id="KW-0805">Transcription regulation</keyword>
<dbReference type="OrthoDB" id="918099at2759"/>
<comment type="caution">
    <text evidence="6">The sequence shown here is derived from an EMBL/GenBank/DDBJ whole genome shotgun (WGS) entry which is preliminary data.</text>
</comment>
<dbReference type="Proteomes" id="UP001153555">
    <property type="component" value="Unassembled WGS sequence"/>
</dbReference>
<keyword evidence="4" id="KW-0804">Transcription</keyword>
<evidence type="ECO:0000313" key="7">
    <source>
        <dbReference type="Proteomes" id="UP001153555"/>
    </source>
</evidence>
<keyword evidence="5" id="KW-0539">Nucleus</keyword>
<reference evidence="6" key="1">
    <citation type="submission" date="2019-12" db="EMBL/GenBank/DDBJ databases">
        <authorList>
            <person name="Scholes J."/>
        </authorList>
    </citation>
    <scope>NUCLEOTIDE SEQUENCE</scope>
</reference>
<evidence type="ECO:0000256" key="4">
    <source>
        <dbReference type="ARBA" id="ARBA00023163"/>
    </source>
</evidence>
<dbReference type="EMBL" id="CACSLK010024540">
    <property type="protein sequence ID" value="CAA0823254.1"/>
    <property type="molecule type" value="Genomic_DNA"/>
</dbReference>
<organism evidence="6 7">
    <name type="scientific">Striga hermonthica</name>
    <name type="common">Purple witchweed</name>
    <name type="synonym">Buchnera hermonthica</name>
    <dbReference type="NCBI Taxonomy" id="68872"/>
    <lineage>
        <taxon>Eukaryota</taxon>
        <taxon>Viridiplantae</taxon>
        <taxon>Streptophyta</taxon>
        <taxon>Embryophyta</taxon>
        <taxon>Tracheophyta</taxon>
        <taxon>Spermatophyta</taxon>
        <taxon>Magnoliopsida</taxon>
        <taxon>eudicotyledons</taxon>
        <taxon>Gunneridae</taxon>
        <taxon>Pentapetalae</taxon>
        <taxon>asterids</taxon>
        <taxon>lamiids</taxon>
        <taxon>Lamiales</taxon>
        <taxon>Orobanchaceae</taxon>
        <taxon>Buchnereae</taxon>
        <taxon>Striga</taxon>
    </lineage>
</organism>
<protein>
    <submittedName>
        <fullName evidence="6">Uncharacterized protein</fullName>
    </submittedName>
</protein>
<dbReference type="PANTHER" id="PTHR31920:SF132">
    <property type="entry name" value="TF-B3 DOMAIN-CONTAINING PROTEIN"/>
    <property type="match status" value="1"/>
</dbReference>
<sequence length="211" mass="24577">MMDNMDIDIAAAADGPYFFKAIVSRTSHTMELPLATHRHYHGVVFPQRFSIQTIEGRKYETTLTMVNNCPTLVDWWREFIHSEDISIGCILVFHPRTIFDFQVWVMQPNGCERQPQFIMEFKPTHVERARLAIPMHFWRGFIEGRYVNYNSAVLQFGDNLYDVDIIHGHGKKLIQNGRARQFIDNNNIGVGDVCTFSLISHEENIKFKVKI</sequence>
<dbReference type="InterPro" id="IPR015300">
    <property type="entry name" value="DNA-bd_pseudobarrel_sf"/>
</dbReference>
<evidence type="ECO:0000256" key="3">
    <source>
        <dbReference type="ARBA" id="ARBA00023125"/>
    </source>
</evidence>
<evidence type="ECO:0000313" key="6">
    <source>
        <dbReference type="EMBL" id="CAA0823254.1"/>
    </source>
</evidence>